<dbReference type="EMBL" id="DS472318">
    <property type="protein sequence ID" value="EDO27953.1"/>
    <property type="molecule type" value="Genomic_DNA"/>
</dbReference>
<evidence type="ECO:0000256" key="1">
    <source>
        <dbReference type="ARBA" id="ARBA00023157"/>
    </source>
</evidence>
<dbReference type="SUPFAM" id="SSF56436">
    <property type="entry name" value="C-type lectin-like"/>
    <property type="match status" value="1"/>
</dbReference>
<feature type="domain" description="C-type lectin" evidence="2">
    <location>
        <begin position="1"/>
        <end position="66"/>
    </location>
</feature>
<keyword evidence="4" id="KW-1185">Reference proteome</keyword>
<dbReference type="eggNOG" id="KOG4297">
    <property type="taxonomic scope" value="Eukaryota"/>
</dbReference>
<dbReference type="InterPro" id="IPR050111">
    <property type="entry name" value="C-type_lectin/snaclec_domain"/>
</dbReference>
<dbReference type="PANTHER" id="PTHR22803">
    <property type="entry name" value="MANNOSE, PHOSPHOLIPASE, LECTIN RECEPTOR RELATED"/>
    <property type="match status" value="1"/>
</dbReference>
<dbReference type="AlphaFoldDB" id="A7T7U6"/>
<accession>A7T7U6</accession>
<evidence type="ECO:0000313" key="3">
    <source>
        <dbReference type="EMBL" id="EDO27953.1"/>
    </source>
</evidence>
<dbReference type="InterPro" id="IPR016187">
    <property type="entry name" value="CTDL_fold"/>
</dbReference>
<dbReference type="InterPro" id="IPR016186">
    <property type="entry name" value="C-type_lectin-like/link_sf"/>
</dbReference>
<dbReference type="InterPro" id="IPR001304">
    <property type="entry name" value="C-type_lectin-like"/>
</dbReference>
<dbReference type="InParanoid" id="A7T7U6"/>
<proteinExistence type="predicted"/>
<gene>
    <name evidence="3" type="ORF">NEMVEDRAFT_v1g149329</name>
</gene>
<dbReference type="PROSITE" id="PS00615">
    <property type="entry name" value="C_TYPE_LECTIN_1"/>
    <property type="match status" value="1"/>
</dbReference>
<dbReference type="InterPro" id="IPR018378">
    <property type="entry name" value="C-type_lectin_CS"/>
</dbReference>
<dbReference type="Gene3D" id="3.10.100.10">
    <property type="entry name" value="Mannose-Binding Protein A, subunit A"/>
    <property type="match status" value="1"/>
</dbReference>
<protein>
    <recommendedName>
        <fullName evidence="2">C-type lectin domain-containing protein</fullName>
    </recommendedName>
</protein>
<name>A7T7U6_NEMVE</name>
<dbReference type="PROSITE" id="PS50041">
    <property type="entry name" value="C_TYPE_LECTIN_2"/>
    <property type="match status" value="1"/>
</dbReference>
<sequence>AYWIGLNDLKNEKAFVWSDGTSVDFTQWAFNKPSDNGKDKDCTYLLKQSKTWIDFSCANSYPFVCRYPLEPA</sequence>
<dbReference type="PhylomeDB" id="A7T7U6"/>
<evidence type="ECO:0000259" key="2">
    <source>
        <dbReference type="PROSITE" id="PS50041"/>
    </source>
</evidence>
<organism evidence="3 4">
    <name type="scientific">Nematostella vectensis</name>
    <name type="common">Starlet sea anemone</name>
    <dbReference type="NCBI Taxonomy" id="45351"/>
    <lineage>
        <taxon>Eukaryota</taxon>
        <taxon>Metazoa</taxon>
        <taxon>Cnidaria</taxon>
        <taxon>Anthozoa</taxon>
        <taxon>Hexacorallia</taxon>
        <taxon>Actiniaria</taxon>
        <taxon>Edwardsiidae</taxon>
        <taxon>Nematostella</taxon>
    </lineage>
</organism>
<dbReference type="Pfam" id="PF00059">
    <property type="entry name" value="Lectin_C"/>
    <property type="match status" value="1"/>
</dbReference>
<reference evidence="3 4" key="1">
    <citation type="journal article" date="2007" name="Science">
        <title>Sea anemone genome reveals ancestral eumetazoan gene repertoire and genomic organization.</title>
        <authorList>
            <person name="Putnam N.H."/>
            <person name="Srivastava M."/>
            <person name="Hellsten U."/>
            <person name="Dirks B."/>
            <person name="Chapman J."/>
            <person name="Salamov A."/>
            <person name="Terry A."/>
            <person name="Shapiro H."/>
            <person name="Lindquist E."/>
            <person name="Kapitonov V.V."/>
            <person name="Jurka J."/>
            <person name="Genikhovich G."/>
            <person name="Grigoriev I.V."/>
            <person name="Lucas S.M."/>
            <person name="Steele R.E."/>
            <person name="Finnerty J.R."/>
            <person name="Technau U."/>
            <person name="Martindale M.Q."/>
            <person name="Rokhsar D.S."/>
        </authorList>
    </citation>
    <scope>NUCLEOTIDE SEQUENCE [LARGE SCALE GENOMIC DNA]</scope>
    <source>
        <strain evidence="4">CH2 X CH6</strain>
    </source>
</reference>
<feature type="non-terminal residue" evidence="3">
    <location>
        <position position="1"/>
    </location>
</feature>
<dbReference type="Proteomes" id="UP000001593">
    <property type="component" value="Unassembled WGS sequence"/>
</dbReference>
<keyword evidence="1" id="KW-1015">Disulfide bond</keyword>
<evidence type="ECO:0000313" key="4">
    <source>
        <dbReference type="Proteomes" id="UP000001593"/>
    </source>
</evidence>
<dbReference type="HOGENOM" id="CLU_049894_19_0_1"/>